<accession>A0A8D8EYA6</accession>
<name>A0A8D8EYA6_CULPI</name>
<feature type="region of interest" description="Disordered" evidence="1">
    <location>
        <begin position="97"/>
        <end position="123"/>
    </location>
</feature>
<dbReference type="AlphaFoldDB" id="A0A8D8EYA6"/>
<organism evidence="2">
    <name type="scientific">Culex pipiens</name>
    <name type="common">House mosquito</name>
    <dbReference type="NCBI Taxonomy" id="7175"/>
    <lineage>
        <taxon>Eukaryota</taxon>
        <taxon>Metazoa</taxon>
        <taxon>Ecdysozoa</taxon>
        <taxon>Arthropoda</taxon>
        <taxon>Hexapoda</taxon>
        <taxon>Insecta</taxon>
        <taxon>Pterygota</taxon>
        <taxon>Neoptera</taxon>
        <taxon>Endopterygota</taxon>
        <taxon>Diptera</taxon>
        <taxon>Nematocera</taxon>
        <taxon>Culicoidea</taxon>
        <taxon>Culicidae</taxon>
        <taxon>Culicinae</taxon>
        <taxon>Culicini</taxon>
        <taxon>Culex</taxon>
        <taxon>Culex</taxon>
    </lineage>
</organism>
<evidence type="ECO:0000313" key="2">
    <source>
        <dbReference type="EMBL" id="CAG6450119.1"/>
    </source>
</evidence>
<protein>
    <submittedName>
        <fullName evidence="2">(northern house mosquito) hypothetical protein</fullName>
    </submittedName>
</protein>
<dbReference type="EMBL" id="HBUE01014974">
    <property type="protein sequence ID" value="CAG6450119.1"/>
    <property type="molecule type" value="Transcribed_RNA"/>
</dbReference>
<sequence length="123" mass="14121">METRQFLIRVTHHQMYRDQASLNRSSKNNPIRMAVTVMIVVGTQAPPNRHPPKVTGSSRQYFRWCWFRRLSSSSFSLSSSSSLKCVNLPSFVRTAGSRPNTVFRAAQHHHRHTRGGTNNNNKQ</sequence>
<proteinExistence type="predicted"/>
<reference evidence="2" key="1">
    <citation type="submission" date="2021-05" db="EMBL/GenBank/DDBJ databases">
        <authorList>
            <person name="Alioto T."/>
            <person name="Alioto T."/>
            <person name="Gomez Garrido J."/>
        </authorList>
    </citation>
    <scope>NUCLEOTIDE SEQUENCE</scope>
</reference>
<evidence type="ECO:0000256" key="1">
    <source>
        <dbReference type="SAM" id="MobiDB-lite"/>
    </source>
</evidence>